<comment type="subcellular location">
    <subcellularLocation>
        <location evidence="1">Cell membrane</location>
        <topology evidence="1">Multi-pass membrane protein</topology>
    </subcellularLocation>
</comment>
<feature type="domain" description="G-protein coupled receptors family 1 profile" evidence="10">
    <location>
        <begin position="168"/>
        <end position="246"/>
    </location>
</feature>
<evidence type="ECO:0000259" key="10">
    <source>
        <dbReference type="PROSITE" id="PS50262"/>
    </source>
</evidence>
<evidence type="ECO:0000256" key="8">
    <source>
        <dbReference type="ARBA" id="ARBA00023224"/>
    </source>
</evidence>
<dbReference type="InterPro" id="IPR017452">
    <property type="entry name" value="GPCR_Rhodpsn_7TM"/>
</dbReference>
<dbReference type="AlphaFoldDB" id="A0A433TB26"/>
<reference evidence="11 12" key="1">
    <citation type="submission" date="2019-01" db="EMBL/GenBank/DDBJ databases">
        <title>A draft genome assembly of the solar-powered sea slug Elysia chlorotica.</title>
        <authorList>
            <person name="Cai H."/>
            <person name="Li Q."/>
            <person name="Fang X."/>
            <person name="Li J."/>
            <person name="Curtis N.E."/>
            <person name="Altenburger A."/>
            <person name="Shibata T."/>
            <person name="Feng M."/>
            <person name="Maeda T."/>
            <person name="Schwartz J.A."/>
            <person name="Shigenobu S."/>
            <person name="Lundholm N."/>
            <person name="Nishiyama T."/>
            <person name="Yang H."/>
            <person name="Hasebe M."/>
            <person name="Li S."/>
            <person name="Pierce S.K."/>
            <person name="Wang J."/>
        </authorList>
    </citation>
    <scope>NUCLEOTIDE SEQUENCE [LARGE SCALE GENOMIC DNA]</scope>
    <source>
        <strain evidence="11">EC2010</strain>
        <tissue evidence="11">Whole organism of an adult</tissue>
    </source>
</reference>
<sequence length="270" mass="30511">MVELRVGNMKSRDVRGNQHRRDCYNEKPDLHFGTDFLNTFQGIPVRSKSETCVEGLEHAVCIRSGVINNKLTKTGFGIDYCATNRKLEHETILDEGPVVIDKNDNETSVDSGISINLTNFEDIKDAEDTKFIHPRAKTILDERRRFDDGDVREKSVGCLPVPSASESFRQLRQRKRSRSLSISSVGISRKVRWMVALVCATFILAWFPFFAVILVNMFCDSCALNYFLNAAIMVAFSKSMANPVVYALCHVEFRRAYGKVFKACGCKPCC</sequence>
<feature type="transmembrane region" description="Helical" evidence="9">
    <location>
        <begin position="226"/>
        <end position="249"/>
    </location>
</feature>
<accession>A0A433TB26</accession>
<gene>
    <name evidence="11" type="ORF">EGW08_013497</name>
</gene>
<dbReference type="GO" id="GO:0004930">
    <property type="term" value="F:G protein-coupled receptor activity"/>
    <property type="evidence" value="ECO:0007669"/>
    <property type="project" value="UniProtKB-KW"/>
</dbReference>
<keyword evidence="2" id="KW-1003">Cell membrane</keyword>
<protein>
    <recommendedName>
        <fullName evidence="10">G-protein coupled receptors family 1 profile domain-containing protein</fullName>
    </recommendedName>
</protein>
<proteinExistence type="predicted"/>
<evidence type="ECO:0000313" key="11">
    <source>
        <dbReference type="EMBL" id="RUS78746.1"/>
    </source>
</evidence>
<evidence type="ECO:0000256" key="7">
    <source>
        <dbReference type="ARBA" id="ARBA00023170"/>
    </source>
</evidence>
<keyword evidence="5" id="KW-0297">G-protein coupled receptor</keyword>
<feature type="transmembrane region" description="Helical" evidence="9">
    <location>
        <begin position="193"/>
        <end position="214"/>
    </location>
</feature>
<dbReference type="PROSITE" id="PS50262">
    <property type="entry name" value="G_PROTEIN_RECEP_F1_2"/>
    <property type="match status" value="1"/>
</dbReference>
<evidence type="ECO:0000256" key="6">
    <source>
        <dbReference type="ARBA" id="ARBA00023136"/>
    </source>
</evidence>
<keyword evidence="4 9" id="KW-1133">Transmembrane helix</keyword>
<name>A0A433TB26_ELYCH</name>
<evidence type="ECO:0000256" key="9">
    <source>
        <dbReference type="SAM" id="Phobius"/>
    </source>
</evidence>
<keyword evidence="12" id="KW-1185">Reference proteome</keyword>
<evidence type="ECO:0000256" key="2">
    <source>
        <dbReference type="ARBA" id="ARBA00022475"/>
    </source>
</evidence>
<dbReference type="STRING" id="188477.A0A433TB26"/>
<dbReference type="GO" id="GO:0005886">
    <property type="term" value="C:plasma membrane"/>
    <property type="evidence" value="ECO:0007669"/>
    <property type="project" value="UniProtKB-SubCell"/>
</dbReference>
<dbReference type="Gene3D" id="1.20.1070.10">
    <property type="entry name" value="Rhodopsin 7-helix transmembrane proteins"/>
    <property type="match status" value="1"/>
</dbReference>
<dbReference type="OrthoDB" id="10018303at2759"/>
<evidence type="ECO:0000256" key="5">
    <source>
        <dbReference type="ARBA" id="ARBA00023040"/>
    </source>
</evidence>
<dbReference type="InterPro" id="IPR000276">
    <property type="entry name" value="GPCR_Rhodpsn"/>
</dbReference>
<comment type="caution">
    <text evidence="11">The sequence shown here is derived from an EMBL/GenBank/DDBJ whole genome shotgun (WGS) entry which is preliminary data.</text>
</comment>
<keyword evidence="8" id="KW-0807">Transducer</keyword>
<evidence type="ECO:0000313" key="12">
    <source>
        <dbReference type="Proteomes" id="UP000271974"/>
    </source>
</evidence>
<dbReference type="Proteomes" id="UP000271974">
    <property type="component" value="Unassembled WGS sequence"/>
</dbReference>
<dbReference type="EMBL" id="RQTK01000492">
    <property type="protein sequence ID" value="RUS78746.1"/>
    <property type="molecule type" value="Genomic_DNA"/>
</dbReference>
<evidence type="ECO:0000256" key="1">
    <source>
        <dbReference type="ARBA" id="ARBA00004651"/>
    </source>
</evidence>
<dbReference type="SUPFAM" id="SSF81321">
    <property type="entry name" value="Family A G protein-coupled receptor-like"/>
    <property type="match status" value="1"/>
</dbReference>
<keyword evidence="6 9" id="KW-0472">Membrane</keyword>
<dbReference type="Pfam" id="PF00001">
    <property type="entry name" value="7tm_1"/>
    <property type="match status" value="1"/>
</dbReference>
<keyword evidence="7" id="KW-0675">Receptor</keyword>
<organism evidence="11 12">
    <name type="scientific">Elysia chlorotica</name>
    <name type="common">Eastern emerald elysia</name>
    <name type="synonym">Sea slug</name>
    <dbReference type="NCBI Taxonomy" id="188477"/>
    <lineage>
        <taxon>Eukaryota</taxon>
        <taxon>Metazoa</taxon>
        <taxon>Spiralia</taxon>
        <taxon>Lophotrochozoa</taxon>
        <taxon>Mollusca</taxon>
        <taxon>Gastropoda</taxon>
        <taxon>Heterobranchia</taxon>
        <taxon>Euthyneura</taxon>
        <taxon>Panpulmonata</taxon>
        <taxon>Sacoglossa</taxon>
        <taxon>Placobranchoidea</taxon>
        <taxon>Plakobranchidae</taxon>
        <taxon>Elysia</taxon>
    </lineage>
</organism>
<evidence type="ECO:0000256" key="4">
    <source>
        <dbReference type="ARBA" id="ARBA00022989"/>
    </source>
</evidence>
<dbReference type="PRINTS" id="PR00237">
    <property type="entry name" value="GPCRRHODOPSN"/>
</dbReference>
<dbReference type="PANTHER" id="PTHR24248">
    <property type="entry name" value="ADRENERGIC RECEPTOR-RELATED G-PROTEIN COUPLED RECEPTOR"/>
    <property type="match status" value="1"/>
</dbReference>
<keyword evidence="3 9" id="KW-0812">Transmembrane</keyword>
<evidence type="ECO:0000256" key="3">
    <source>
        <dbReference type="ARBA" id="ARBA00022692"/>
    </source>
</evidence>